<dbReference type="Proteomes" id="UP000007962">
    <property type="component" value="Chromosome"/>
</dbReference>
<dbReference type="InterPro" id="IPR025996">
    <property type="entry name" value="MT1864/Rv1816-like_C"/>
</dbReference>
<feature type="DNA-binding region" description="H-T-H motif" evidence="4">
    <location>
        <begin position="31"/>
        <end position="50"/>
    </location>
</feature>
<dbReference type="InterPro" id="IPR009057">
    <property type="entry name" value="Homeodomain-like_sf"/>
</dbReference>
<reference evidence="6 7" key="1">
    <citation type="journal article" date="2009" name="Stand. Genomic Sci.">
        <title>Complete genome sequence of Beutenbergia cavernae type strain (HKI 0122).</title>
        <authorList>
            <person name="Land M."/>
            <person name="Pukall R."/>
            <person name="Abt B."/>
            <person name="Goker M."/>
            <person name="Rohde M."/>
            <person name="Glavina Del Rio T."/>
            <person name="Tice H."/>
            <person name="Copeland A."/>
            <person name="Cheng J.F."/>
            <person name="Lucas S."/>
            <person name="Chen F."/>
            <person name="Nolan M."/>
            <person name="Bruce D."/>
            <person name="Goodwin L."/>
            <person name="Pitluck S."/>
            <person name="Ivanova N."/>
            <person name="Mavromatis K."/>
            <person name="Ovchinnikova G."/>
            <person name="Pati A."/>
            <person name="Chen A."/>
            <person name="Palaniappan K."/>
            <person name="Hauser L."/>
            <person name="Chang Y.J."/>
            <person name="Jefferies C.C."/>
            <person name="Saunders E."/>
            <person name="Brettin T."/>
            <person name="Detter J.C."/>
            <person name="Han C."/>
            <person name="Chain P."/>
            <person name="Bristow J."/>
            <person name="Eisen J.A."/>
            <person name="Markowitz V."/>
            <person name="Hugenholtz P."/>
            <person name="Kyrpides N.C."/>
            <person name="Klenk H.P."/>
            <person name="Lapidus A."/>
        </authorList>
    </citation>
    <scope>NUCLEOTIDE SEQUENCE [LARGE SCALE GENOMIC DNA]</scope>
    <source>
        <strain evidence="7">ATCC BAA-8 / DSM 12333 / NBRC 16432</strain>
    </source>
</reference>
<dbReference type="Gene3D" id="1.10.357.10">
    <property type="entry name" value="Tetracycline Repressor, domain 2"/>
    <property type="match status" value="1"/>
</dbReference>
<evidence type="ECO:0000256" key="1">
    <source>
        <dbReference type="ARBA" id="ARBA00023015"/>
    </source>
</evidence>
<keyword evidence="2 4" id="KW-0238">DNA-binding</keyword>
<dbReference type="GO" id="GO:0000976">
    <property type="term" value="F:transcription cis-regulatory region binding"/>
    <property type="evidence" value="ECO:0007669"/>
    <property type="project" value="TreeGrafter"/>
</dbReference>
<dbReference type="SUPFAM" id="SSF46689">
    <property type="entry name" value="Homeodomain-like"/>
    <property type="match status" value="1"/>
</dbReference>
<evidence type="ECO:0000256" key="2">
    <source>
        <dbReference type="ARBA" id="ARBA00023125"/>
    </source>
</evidence>
<proteinExistence type="predicted"/>
<dbReference type="PROSITE" id="PS50977">
    <property type="entry name" value="HTH_TETR_2"/>
    <property type="match status" value="1"/>
</dbReference>
<dbReference type="RefSeq" id="WP_012725755.1">
    <property type="nucleotide sequence ID" value="NC_012669.1"/>
</dbReference>
<dbReference type="EMBL" id="CP001618">
    <property type="protein sequence ID" value="ACQ78975.1"/>
    <property type="molecule type" value="Genomic_DNA"/>
</dbReference>
<evidence type="ECO:0000256" key="4">
    <source>
        <dbReference type="PROSITE-ProRule" id="PRU00335"/>
    </source>
</evidence>
<name>C5BYL7_BEUC1</name>
<dbReference type="Gene3D" id="1.10.10.60">
    <property type="entry name" value="Homeodomain-like"/>
    <property type="match status" value="1"/>
</dbReference>
<dbReference type="InterPro" id="IPR036271">
    <property type="entry name" value="Tet_transcr_reg_TetR-rel_C_sf"/>
</dbReference>
<sequence>MPRAGLSRDAVVALALRLVDDGGPRGFDDLTLARVASAAGVATPSLYKHVASLADLRRGVAVVAVRDLTRAMAEATIGRSGPDAVEHLAHAWRSFGHEHPGRYAATQVAPDPDDPADAGLRDAAREAVNLAAAALRGFDLPPDRMIDAIRVLRASVHGFVLLELGGGLRLPQDLDRSFDALVRVLVDGIAALARPDS</sequence>
<protein>
    <submittedName>
        <fullName evidence="6">Transcriptional regulator, TetR family</fullName>
    </submittedName>
</protein>
<dbReference type="PANTHER" id="PTHR30055:SF151">
    <property type="entry name" value="TRANSCRIPTIONAL REGULATORY PROTEIN"/>
    <property type="match status" value="1"/>
</dbReference>
<dbReference type="HOGENOM" id="CLU_069356_43_2_11"/>
<dbReference type="Pfam" id="PF00440">
    <property type="entry name" value="TetR_N"/>
    <property type="match status" value="1"/>
</dbReference>
<dbReference type="STRING" id="471853.Bcav_0714"/>
<organism evidence="6 7">
    <name type="scientific">Beutenbergia cavernae (strain ATCC BAA-8 / DSM 12333 / CCUG 43141 / JCM 11478 / NBRC 16432 / NCIMB 13614 / HKI 0122)</name>
    <dbReference type="NCBI Taxonomy" id="471853"/>
    <lineage>
        <taxon>Bacteria</taxon>
        <taxon>Bacillati</taxon>
        <taxon>Actinomycetota</taxon>
        <taxon>Actinomycetes</taxon>
        <taxon>Micrococcales</taxon>
        <taxon>Beutenbergiaceae</taxon>
        <taxon>Beutenbergia</taxon>
    </lineage>
</organism>
<keyword evidence="3" id="KW-0804">Transcription</keyword>
<keyword evidence="1" id="KW-0805">Transcription regulation</keyword>
<feature type="domain" description="HTH tetR-type" evidence="5">
    <location>
        <begin position="5"/>
        <end position="68"/>
    </location>
</feature>
<dbReference type="InterPro" id="IPR001647">
    <property type="entry name" value="HTH_TetR"/>
</dbReference>
<accession>C5BYL7</accession>
<dbReference type="GO" id="GO:0003700">
    <property type="term" value="F:DNA-binding transcription factor activity"/>
    <property type="evidence" value="ECO:0007669"/>
    <property type="project" value="TreeGrafter"/>
</dbReference>
<dbReference type="Pfam" id="PF13305">
    <property type="entry name" value="TetR_C_33"/>
    <property type="match status" value="1"/>
</dbReference>
<dbReference type="eggNOG" id="COG1309">
    <property type="taxonomic scope" value="Bacteria"/>
</dbReference>
<dbReference type="AlphaFoldDB" id="C5BYL7"/>
<evidence type="ECO:0000259" key="5">
    <source>
        <dbReference type="PROSITE" id="PS50977"/>
    </source>
</evidence>
<dbReference type="SUPFAM" id="SSF48498">
    <property type="entry name" value="Tetracyclin repressor-like, C-terminal domain"/>
    <property type="match status" value="1"/>
</dbReference>
<gene>
    <name evidence="6" type="ordered locus">Bcav_0714</name>
</gene>
<evidence type="ECO:0000313" key="7">
    <source>
        <dbReference type="Proteomes" id="UP000007962"/>
    </source>
</evidence>
<dbReference type="InterPro" id="IPR050109">
    <property type="entry name" value="HTH-type_TetR-like_transc_reg"/>
</dbReference>
<keyword evidence="7" id="KW-1185">Reference proteome</keyword>
<dbReference type="OrthoDB" id="71867at2"/>
<dbReference type="PANTHER" id="PTHR30055">
    <property type="entry name" value="HTH-TYPE TRANSCRIPTIONAL REGULATOR RUTR"/>
    <property type="match status" value="1"/>
</dbReference>
<evidence type="ECO:0000313" key="6">
    <source>
        <dbReference type="EMBL" id="ACQ78975.1"/>
    </source>
</evidence>
<dbReference type="KEGG" id="bcv:Bcav_0714"/>
<evidence type="ECO:0000256" key="3">
    <source>
        <dbReference type="ARBA" id="ARBA00023163"/>
    </source>
</evidence>